<reference evidence="3 4" key="1">
    <citation type="journal article" date="2014" name="Genome Announc.">
        <title>Draft Genome Sequences of Two Vibrionaceae Species, Vibrio ponticus C121 and Photobacterium aphoticum C119, Isolated as Coral Reef Microbiota.</title>
        <authorList>
            <person name="Al-saari N."/>
            <person name="Meirelles P.M."/>
            <person name="Mino S."/>
            <person name="Suda W."/>
            <person name="Oshima K."/>
            <person name="Hattori M."/>
            <person name="Ohkuma M."/>
            <person name="Thompson F.L."/>
            <person name="Gomez-Gil B."/>
            <person name="Sawabe T."/>
            <person name="Sawabe T."/>
        </authorList>
    </citation>
    <scope>NUCLEOTIDE SEQUENCE [LARGE SCALE GENOMIC DNA]</scope>
    <source>
        <strain evidence="3 4">JCM 19237</strain>
    </source>
</reference>
<evidence type="ECO:0000313" key="3">
    <source>
        <dbReference type="EMBL" id="GAL07859.1"/>
    </source>
</evidence>
<evidence type="ECO:0000256" key="1">
    <source>
        <dbReference type="SAM" id="Coils"/>
    </source>
</evidence>
<evidence type="ECO:0000259" key="2">
    <source>
        <dbReference type="PROSITE" id="PS51194"/>
    </source>
</evidence>
<dbReference type="InterPro" id="IPR027417">
    <property type="entry name" value="P-loop_NTPase"/>
</dbReference>
<dbReference type="Proteomes" id="UP000029227">
    <property type="component" value="Unassembled WGS sequence"/>
</dbReference>
<proteinExistence type="predicted"/>
<dbReference type="eggNOG" id="COG0553">
    <property type="taxonomic scope" value="Bacteria"/>
</dbReference>
<dbReference type="SUPFAM" id="SSF52540">
    <property type="entry name" value="P-loop containing nucleoside triphosphate hydrolases"/>
    <property type="match status" value="1"/>
</dbReference>
<name>A0A090R177_9GAMM</name>
<gene>
    <name evidence="3" type="ORF">JCM19237_239</name>
</gene>
<dbReference type="PROSITE" id="PS51194">
    <property type="entry name" value="HELICASE_CTER"/>
    <property type="match status" value="1"/>
</dbReference>
<dbReference type="Gene3D" id="3.40.50.300">
    <property type="entry name" value="P-loop containing nucleotide triphosphate hydrolases"/>
    <property type="match status" value="1"/>
</dbReference>
<comment type="caution">
    <text evidence="3">The sequence shown here is derived from an EMBL/GenBank/DDBJ whole genome shotgun (WGS) entry which is preliminary data.</text>
</comment>
<dbReference type="EMBL" id="BBMN01000020">
    <property type="protein sequence ID" value="GAL07859.1"/>
    <property type="molecule type" value="Genomic_DNA"/>
</dbReference>
<protein>
    <submittedName>
        <fullName evidence="3">Phage protein</fullName>
    </submittedName>
</protein>
<feature type="coiled-coil region" evidence="1">
    <location>
        <begin position="294"/>
        <end position="321"/>
    </location>
</feature>
<evidence type="ECO:0000313" key="4">
    <source>
        <dbReference type="Proteomes" id="UP000029227"/>
    </source>
</evidence>
<sequence>MGESDGEKPSKAPKTLQSTIRVETDATSCKLVVTDILDPDVIKRLKKFGLAKFSHPVPPKYAKFLEIAKDVYLDGGKQLVFTEEKTQHIKLARIIADYVGCDIKEIGILNSDTVAGKKGSGVDDDQEEAGLEVLASAYNEGRYRFMVLNKKGEVGVNLHRGTTDIHHLTLPFTPASLTQRNGRGARVGSKASTVKVHYYAGKGSFDKFRISTIERKARWINDLFTGSDQSVDNGNAVDPNEHMIMLAPDPEEARRRIEQNERLRQERINAEYRRVAGVNVSNYLKAVSDSSVSESDLLKQIEALEEALAKKQEDIDRYADRDDRWGKEMLKDAQKEFFGVRKTLLATKGQLKRLGNAKSAIKRYKPLVEQAIKDGLINVSSDIFTRPELYVAQNGLVARIGGTYVVKAAINVWSDERVEVTANILSFDRAKNVFNGIIIVPDSRYKSKGDKVAFSLSDIARQAQVDEKETELVARCLAGIPVPEIATFMDRTTFIRMAKEGNLVFEGGSKTGLIERDGDFAKTNNMADDADYLVYPDLSDTELQTRFARWCANHLMSTGGMPDVYPWPERLLGPDYKDRINQFGHVATSSEITAWVQETLESIEQEFKEKYDTAIESNNSSSWYSFVTRRMWSARMPKTTNLDDVSRISKEVTLNYSKVLSERCQDYIVRKRDSQFASYVALVADSNGRTERINQISAYASKYVSFPTFFKKVMEIYNDDLLMMMADLAGAGLFTQAQTAIELDENATEWRVRSKLSDLFDNKQTAILDIAAAQSPEVKDTVAALAPATAAILDNADHIALGEAGDKLKELGLVANTNTMPVTIKYGRRKTTFEPYTLLGMMDVNGMKGVLYKRKEAIKSQFEAKYGKDASDEFSGSWWFVPSNSDMTQLLATLQQ</sequence>
<dbReference type="InterPro" id="IPR001650">
    <property type="entry name" value="Helicase_C-like"/>
</dbReference>
<dbReference type="STRING" id="754436.JCM19237_239"/>
<keyword evidence="1" id="KW-0175">Coiled coil</keyword>
<dbReference type="AlphaFoldDB" id="A0A090R177"/>
<organism evidence="3 4">
    <name type="scientific">Photobacterium aphoticum</name>
    <dbReference type="NCBI Taxonomy" id="754436"/>
    <lineage>
        <taxon>Bacteria</taxon>
        <taxon>Pseudomonadati</taxon>
        <taxon>Pseudomonadota</taxon>
        <taxon>Gammaproteobacteria</taxon>
        <taxon>Vibrionales</taxon>
        <taxon>Vibrionaceae</taxon>
        <taxon>Photobacterium</taxon>
    </lineage>
</organism>
<feature type="domain" description="Helicase C-terminal" evidence="2">
    <location>
        <begin position="63"/>
        <end position="235"/>
    </location>
</feature>
<accession>A0A090R177</accession>